<feature type="region of interest" description="Disordered" evidence="3">
    <location>
        <begin position="331"/>
        <end position="385"/>
    </location>
</feature>
<dbReference type="Gene3D" id="3.30.450.20">
    <property type="entry name" value="PAS domain"/>
    <property type="match status" value="1"/>
</dbReference>
<evidence type="ECO:0000256" key="3">
    <source>
        <dbReference type="SAM" id="MobiDB-lite"/>
    </source>
</evidence>
<dbReference type="GO" id="GO:0005737">
    <property type="term" value="C:cytoplasm"/>
    <property type="evidence" value="ECO:0007669"/>
    <property type="project" value="TreeGrafter"/>
</dbReference>
<dbReference type="WBParaSite" id="nRc.2.0.1.t37925-RA">
    <property type="protein sequence ID" value="nRc.2.0.1.t37925-RA"/>
    <property type="gene ID" value="nRc.2.0.1.g37925"/>
</dbReference>
<sequence>LTVNLGYLPQDVVDLSLLSLIEDEGLCDFEKTHLKALKSTSKSAVQSKIYKMKASDGSLVSLISYWSVYVNPWTKLAEFIAGRHEIHLSVDDDLSSLQNLNFRRINLQEYKDVMSQRKILSEKACRVQQRLRKIHMELWSFQTCQLNYNGNFQYANSTPTNGGSSRRSTGSSSTFSKKLKSMDDDRNGGSVVTSPRHQQLHLPLLSCHMSTLFERMVEHEYFMATAPSLHSSNEEFFWKRFSPDIRHSATMSDSATTPPKCGYPVHCEVFSASPPDSFGSGPSYHEIARLENVNRLLISQEVDHSSDDSSNTLSKVSKMVDVQSIERPIETSTRRCRKISTASFKVADQRDENSSTNRNLHHRRRNDGHQNRSHSSASASDLTSANLHKFTKEQEKRHKADWKNGQRRRSMEIPTIFPHFDKKCESMIAEYSSKFNSFAIINETIDRKIDKQMIADLKPNFSSTLFNPLTMNDQDDLLPKCSSADLIGLANRPYYTTSSTFGTKFTVSSDAEFANNNEQNHAFNPLKRKREEEFVVSQVDEKKPINLCINKVTDSPSSCSTSYLSVIQCGVDCDAEHHLHDRIDHHFVPDKTALLSRDHHWRNTSSSNRLPIERKASDLLPRVSFFAPNQSTLQPLTTENSAFGRFTTSSNAIADSRNSGMNSEIISSIREATESSLMLNER</sequence>
<dbReference type="CDD" id="cd00130">
    <property type="entry name" value="PAS"/>
    <property type="match status" value="1"/>
</dbReference>
<dbReference type="GO" id="GO:0000122">
    <property type="term" value="P:negative regulation of transcription by RNA polymerase II"/>
    <property type="evidence" value="ECO:0007669"/>
    <property type="project" value="TreeGrafter"/>
</dbReference>
<dbReference type="PANTHER" id="PTHR11269:SF16">
    <property type="entry name" value="PERIOD CIRCADIAN PROTEIN"/>
    <property type="match status" value="1"/>
</dbReference>
<dbReference type="PANTHER" id="PTHR11269">
    <property type="entry name" value="PERIOD CIRCADIAN PROTEIN"/>
    <property type="match status" value="1"/>
</dbReference>
<dbReference type="SUPFAM" id="SSF55785">
    <property type="entry name" value="PYP-like sensor domain (PAS domain)"/>
    <property type="match status" value="1"/>
</dbReference>
<reference evidence="5" key="1">
    <citation type="submission" date="2022-11" db="UniProtKB">
        <authorList>
            <consortium name="WormBaseParasite"/>
        </authorList>
    </citation>
    <scope>IDENTIFICATION</scope>
</reference>
<feature type="compositionally biased region" description="Low complexity" evidence="3">
    <location>
        <begin position="373"/>
        <end position="385"/>
    </location>
</feature>
<feature type="region of interest" description="Disordered" evidence="3">
    <location>
        <begin position="157"/>
        <end position="195"/>
    </location>
</feature>
<evidence type="ECO:0000313" key="4">
    <source>
        <dbReference type="Proteomes" id="UP000887565"/>
    </source>
</evidence>
<dbReference type="GO" id="GO:0000976">
    <property type="term" value="F:transcription cis-regulatory region binding"/>
    <property type="evidence" value="ECO:0007669"/>
    <property type="project" value="TreeGrafter"/>
</dbReference>
<proteinExistence type="predicted"/>
<evidence type="ECO:0000256" key="1">
    <source>
        <dbReference type="ARBA" id="ARBA00004123"/>
    </source>
</evidence>
<dbReference type="GO" id="GO:0032922">
    <property type="term" value="P:circadian regulation of gene expression"/>
    <property type="evidence" value="ECO:0007669"/>
    <property type="project" value="TreeGrafter"/>
</dbReference>
<accession>A0A915KHR1</accession>
<evidence type="ECO:0000256" key="2">
    <source>
        <dbReference type="ARBA" id="ARBA00023242"/>
    </source>
</evidence>
<dbReference type="GO" id="GO:0043153">
    <property type="term" value="P:entrainment of circadian clock by photoperiod"/>
    <property type="evidence" value="ECO:0007669"/>
    <property type="project" value="TreeGrafter"/>
</dbReference>
<dbReference type="GO" id="GO:0005634">
    <property type="term" value="C:nucleus"/>
    <property type="evidence" value="ECO:0007669"/>
    <property type="project" value="UniProtKB-SubCell"/>
</dbReference>
<dbReference type="InterPro" id="IPR000014">
    <property type="entry name" value="PAS"/>
</dbReference>
<name>A0A915KHR1_ROMCU</name>
<feature type="compositionally biased region" description="Low complexity" evidence="3">
    <location>
        <begin position="157"/>
        <end position="176"/>
    </location>
</feature>
<keyword evidence="2" id="KW-0539">Nucleus</keyword>
<dbReference type="AlphaFoldDB" id="A0A915KHR1"/>
<organism evidence="4 5">
    <name type="scientific">Romanomermis culicivorax</name>
    <name type="common">Nematode worm</name>
    <dbReference type="NCBI Taxonomy" id="13658"/>
    <lineage>
        <taxon>Eukaryota</taxon>
        <taxon>Metazoa</taxon>
        <taxon>Ecdysozoa</taxon>
        <taxon>Nematoda</taxon>
        <taxon>Enoplea</taxon>
        <taxon>Dorylaimia</taxon>
        <taxon>Mermithida</taxon>
        <taxon>Mermithoidea</taxon>
        <taxon>Mermithidae</taxon>
        <taxon>Romanomermis</taxon>
    </lineage>
</organism>
<keyword evidence="4" id="KW-1185">Reference proteome</keyword>
<protein>
    <submittedName>
        <fullName evidence="5">Uncharacterized protein</fullName>
    </submittedName>
</protein>
<dbReference type="InterPro" id="IPR050760">
    <property type="entry name" value="Period_circadian_regulator"/>
</dbReference>
<dbReference type="GO" id="GO:0001222">
    <property type="term" value="F:transcription corepressor binding"/>
    <property type="evidence" value="ECO:0007669"/>
    <property type="project" value="TreeGrafter"/>
</dbReference>
<dbReference type="Proteomes" id="UP000887565">
    <property type="component" value="Unplaced"/>
</dbReference>
<comment type="subcellular location">
    <subcellularLocation>
        <location evidence="1">Nucleus</location>
    </subcellularLocation>
</comment>
<evidence type="ECO:0000313" key="5">
    <source>
        <dbReference type="WBParaSite" id="nRc.2.0.1.t37925-RA"/>
    </source>
</evidence>
<dbReference type="InterPro" id="IPR035965">
    <property type="entry name" value="PAS-like_dom_sf"/>
</dbReference>